<evidence type="ECO:0000256" key="1">
    <source>
        <dbReference type="ARBA" id="ARBA00010702"/>
    </source>
</evidence>
<dbReference type="RefSeq" id="WP_066956321.1">
    <property type="nucleotide sequence ID" value="NZ_BCNX01000006.1"/>
</dbReference>
<gene>
    <name evidence="4" type="ORF">SAMN04488571_101260</name>
</gene>
<dbReference type="InterPro" id="IPR005502">
    <property type="entry name" value="Ribosyl_crysJ1"/>
</dbReference>
<keyword evidence="3" id="KW-0460">Magnesium</keyword>
<keyword evidence="3" id="KW-0479">Metal-binding</keyword>
<sequence length="290" mass="30926">MHKPRALGAFIGLAIGDALGAPLEGLPPRPIAVTEMEGGGIHDTLPGEYTDDTLQATALAESLVECGEFDPDDFARRLVLVYRAHPKFFGPTSGAVLDLIERGVAPEDAARRVHEARGGSRSNGSVMRGIPIGIFYPPEEVWEVSLAASRVTHHDSTAGEASAFVNRMVSGMCRGETADTAFSRALDLSRDPELRGLLEDYRAHAPEPSLDAVICTHCAVRIFMEASSFRDAVVWAVNLGGDADTVGAIVGGLAGAHFGIESIPASWLSALRDRKDLLSLAQRLFAESRP</sequence>
<feature type="binding site" evidence="3">
    <location>
        <position position="245"/>
    </location>
    <ligand>
        <name>Mg(2+)</name>
        <dbReference type="ChEBI" id="CHEBI:18420"/>
        <label>1</label>
    </ligand>
</feature>
<dbReference type="Pfam" id="PF03747">
    <property type="entry name" value="ADP_ribosyl_GH"/>
    <property type="match status" value="1"/>
</dbReference>
<evidence type="ECO:0000256" key="3">
    <source>
        <dbReference type="PIRSR" id="PIRSR605502-1"/>
    </source>
</evidence>
<dbReference type="SUPFAM" id="SSF101478">
    <property type="entry name" value="ADP-ribosylglycohydrolase"/>
    <property type="match status" value="1"/>
</dbReference>
<keyword evidence="2 4" id="KW-0378">Hydrolase</keyword>
<dbReference type="Gene3D" id="1.10.4080.10">
    <property type="entry name" value="ADP-ribosylation/Crystallin J1"/>
    <property type="match status" value="1"/>
</dbReference>
<evidence type="ECO:0000256" key="2">
    <source>
        <dbReference type="ARBA" id="ARBA00022801"/>
    </source>
</evidence>
<dbReference type="AlphaFoldDB" id="A0A1G8X5N6"/>
<dbReference type="InterPro" id="IPR036705">
    <property type="entry name" value="Ribosyl_crysJ1_sf"/>
</dbReference>
<protein>
    <submittedName>
        <fullName evidence="4">ADP-ribosyl-[dinitrogen reductase] hydrolase</fullName>
    </submittedName>
</protein>
<feature type="binding site" evidence="3">
    <location>
        <position position="50"/>
    </location>
    <ligand>
        <name>Mg(2+)</name>
        <dbReference type="ChEBI" id="CHEBI:18420"/>
        <label>1</label>
    </ligand>
</feature>
<dbReference type="EMBL" id="FNFT01000001">
    <property type="protein sequence ID" value="SDJ85771.1"/>
    <property type="molecule type" value="Genomic_DNA"/>
</dbReference>
<name>A0A1G8X5N6_9EURY</name>
<dbReference type="GO" id="GO:0046872">
    <property type="term" value="F:metal ion binding"/>
    <property type="evidence" value="ECO:0007669"/>
    <property type="project" value="UniProtKB-KW"/>
</dbReference>
<feature type="binding site" evidence="3">
    <location>
        <position position="244"/>
    </location>
    <ligand>
        <name>Mg(2+)</name>
        <dbReference type="ChEBI" id="CHEBI:18420"/>
        <label>1</label>
    </ligand>
</feature>
<dbReference type="PANTHER" id="PTHR16222">
    <property type="entry name" value="ADP-RIBOSYLGLYCOHYDROLASE"/>
    <property type="match status" value="1"/>
</dbReference>
<feature type="binding site" evidence="3">
    <location>
        <position position="242"/>
    </location>
    <ligand>
        <name>Mg(2+)</name>
        <dbReference type="ChEBI" id="CHEBI:18420"/>
        <label>1</label>
    </ligand>
</feature>
<dbReference type="Proteomes" id="UP000326500">
    <property type="component" value="Unassembled WGS sequence"/>
</dbReference>
<feature type="binding site" evidence="3">
    <location>
        <position position="51"/>
    </location>
    <ligand>
        <name>Mg(2+)</name>
        <dbReference type="ChEBI" id="CHEBI:18420"/>
        <label>1</label>
    </ligand>
</feature>
<keyword evidence="5" id="KW-1185">Reference proteome</keyword>
<reference evidence="4 5" key="1">
    <citation type="submission" date="2016-10" db="EMBL/GenBank/DDBJ databases">
        <authorList>
            <person name="Varghese N."/>
            <person name="Submissions S."/>
        </authorList>
    </citation>
    <scope>NUCLEOTIDE SEQUENCE [LARGE SCALE GENOMIC DNA]</scope>
    <source>
        <strain evidence="4 5">DSM 2373</strain>
    </source>
</reference>
<dbReference type="PANTHER" id="PTHR16222:SF24">
    <property type="entry name" value="ADP-RIBOSYLHYDROLASE ARH3"/>
    <property type="match status" value="1"/>
</dbReference>
<dbReference type="InterPro" id="IPR050792">
    <property type="entry name" value="ADP-ribosylglycohydrolase"/>
</dbReference>
<accession>A0A1G8X5N6</accession>
<evidence type="ECO:0000313" key="5">
    <source>
        <dbReference type="Proteomes" id="UP000326500"/>
    </source>
</evidence>
<proteinExistence type="inferred from homology"/>
<comment type="similarity">
    <text evidence="1">Belongs to the ADP-ribosylglycohydrolase family.</text>
</comment>
<dbReference type="OrthoDB" id="114878at2157"/>
<comment type="cofactor">
    <cofactor evidence="3">
        <name>Mg(2+)</name>
        <dbReference type="ChEBI" id="CHEBI:18420"/>
    </cofactor>
    <text evidence="3">Binds 2 magnesium ions per subunit.</text>
</comment>
<evidence type="ECO:0000313" key="4">
    <source>
        <dbReference type="EMBL" id="SDJ85771.1"/>
    </source>
</evidence>
<organism evidence="4 5">
    <name type="scientific">Methanoculleus thermophilus</name>
    <dbReference type="NCBI Taxonomy" id="2200"/>
    <lineage>
        <taxon>Archaea</taxon>
        <taxon>Methanobacteriati</taxon>
        <taxon>Methanobacteriota</taxon>
        <taxon>Stenosarchaea group</taxon>
        <taxon>Methanomicrobia</taxon>
        <taxon>Methanomicrobiales</taxon>
        <taxon>Methanomicrobiaceae</taxon>
        <taxon>Methanoculleus</taxon>
    </lineage>
</organism>
<dbReference type="GO" id="GO:0016787">
    <property type="term" value="F:hydrolase activity"/>
    <property type="evidence" value="ECO:0007669"/>
    <property type="project" value="UniProtKB-KW"/>
</dbReference>
<feature type="binding site" evidence="3">
    <location>
        <position position="52"/>
    </location>
    <ligand>
        <name>Mg(2+)</name>
        <dbReference type="ChEBI" id="CHEBI:18420"/>
        <label>1</label>
    </ligand>
</feature>
<dbReference type="STRING" id="2200.GCA_001571405_01005"/>